<proteinExistence type="predicted"/>
<comment type="caution">
    <text evidence="1">The sequence shown here is derived from an EMBL/GenBank/DDBJ whole genome shotgun (WGS) entry which is preliminary data.</text>
</comment>
<accession>A0A2Z6SEN2</accession>
<evidence type="ECO:0000313" key="1">
    <source>
        <dbReference type="EMBL" id="GBC08242.1"/>
    </source>
</evidence>
<organism evidence="1 3">
    <name type="scientific">Rhizophagus clarus</name>
    <dbReference type="NCBI Taxonomy" id="94130"/>
    <lineage>
        <taxon>Eukaryota</taxon>
        <taxon>Fungi</taxon>
        <taxon>Fungi incertae sedis</taxon>
        <taxon>Mucoromycota</taxon>
        <taxon>Glomeromycotina</taxon>
        <taxon>Glomeromycetes</taxon>
        <taxon>Glomerales</taxon>
        <taxon>Glomeraceae</taxon>
        <taxon>Rhizophagus</taxon>
    </lineage>
</organism>
<dbReference type="EMBL" id="BEXD01004203">
    <property type="protein sequence ID" value="GBC08242.1"/>
    <property type="molecule type" value="Genomic_DNA"/>
</dbReference>
<name>A0A2Z6SEN2_9GLOM</name>
<reference evidence="1 3" key="1">
    <citation type="submission" date="2017-11" db="EMBL/GenBank/DDBJ databases">
        <title>The genome of Rhizophagus clarus HR1 reveals common genetic basis of auxotrophy among arbuscular mycorrhizal fungi.</title>
        <authorList>
            <person name="Kobayashi Y."/>
        </authorList>
    </citation>
    <scope>NUCLEOTIDE SEQUENCE [LARGE SCALE GENOMIC DNA]</scope>
    <source>
        <strain evidence="1 3">HR1</strain>
    </source>
</reference>
<keyword evidence="3" id="KW-1185">Reference proteome</keyword>
<evidence type="ECO:0000313" key="2">
    <source>
        <dbReference type="EMBL" id="GET04058.1"/>
    </source>
</evidence>
<evidence type="ECO:0000313" key="3">
    <source>
        <dbReference type="Proteomes" id="UP000247702"/>
    </source>
</evidence>
<protein>
    <submittedName>
        <fullName evidence="1">Uncharacterized protein</fullName>
    </submittedName>
</protein>
<dbReference type="Proteomes" id="UP000247702">
    <property type="component" value="Unassembled WGS sequence"/>
</dbReference>
<reference evidence="2" key="2">
    <citation type="submission" date="2019-10" db="EMBL/GenBank/DDBJ databases">
        <title>Conservation and host-specific expression of non-tandemly repeated heterogenous ribosome RNA gene in arbuscular mycorrhizal fungi.</title>
        <authorList>
            <person name="Maeda T."/>
            <person name="Kobayashi Y."/>
            <person name="Nakagawa T."/>
            <person name="Ezawa T."/>
            <person name="Yamaguchi K."/>
            <person name="Bino T."/>
            <person name="Nishimoto Y."/>
            <person name="Shigenobu S."/>
            <person name="Kawaguchi M."/>
        </authorList>
    </citation>
    <scope>NUCLEOTIDE SEQUENCE</scope>
    <source>
        <strain evidence="2">HR1</strain>
    </source>
</reference>
<dbReference type="EMBL" id="BLAL01000338">
    <property type="protein sequence ID" value="GET04058.1"/>
    <property type="molecule type" value="Genomic_DNA"/>
</dbReference>
<gene>
    <name evidence="2" type="ORF">RCL2_003036000</name>
    <name evidence="1" type="ORF">RclHR1_00080019</name>
</gene>
<dbReference type="AlphaFoldDB" id="A0A2Z6SEN2"/>
<dbReference type="Proteomes" id="UP000615446">
    <property type="component" value="Unassembled WGS sequence"/>
</dbReference>
<sequence>MDSNFPNSIDNSGFSGNGYSNLQPLPNTNLNTATNYLNDPTIMFTSDSRSSFPSPDLQTDTSILDIQITITQQRTSNNTGTFSNATETSISFSSIGNYAQVMYPPLVYRPEIFSFEINGFKFRITVPICNPMFQQGQQYVIINNPQQHNQ</sequence>